<dbReference type="CDD" id="cd01335">
    <property type="entry name" value="Radical_SAM"/>
    <property type="match status" value="1"/>
</dbReference>
<dbReference type="GO" id="GO:0051536">
    <property type="term" value="F:iron-sulfur cluster binding"/>
    <property type="evidence" value="ECO:0007669"/>
    <property type="project" value="UniProtKB-KW"/>
</dbReference>
<dbReference type="SUPFAM" id="SSF102114">
    <property type="entry name" value="Radical SAM enzymes"/>
    <property type="match status" value="1"/>
</dbReference>
<protein>
    <submittedName>
        <fullName evidence="6">Radical SAM domain protein</fullName>
    </submittedName>
</protein>
<reference evidence="6 7" key="1">
    <citation type="submission" date="2012-06" db="EMBL/GenBank/DDBJ databases">
        <title>The complete chromosome of genome of Turneriella parva DSM 21527.</title>
        <authorList>
            <consortium name="US DOE Joint Genome Institute (JGI-PGF)"/>
            <person name="Lucas S."/>
            <person name="Han J."/>
            <person name="Lapidus A."/>
            <person name="Bruce D."/>
            <person name="Goodwin L."/>
            <person name="Pitluck S."/>
            <person name="Peters L."/>
            <person name="Kyrpides N."/>
            <person name="Mavromatis K."/>
            <person name="Ivanova N."/>
            <person name="Mikhailova N."/>
            <person name="Chertkov O."/>
            <person name="Detter J.C."/>
            <person name="Tapia R."/>
            <person name="Han C."/>
            <person name="Land M."/>
            <person name="Hauser L."/>
            <person name="Markowitz V."/>
            <person name="Cheng J.-F."/>
            <person name="Hugenholtz P."/>
            <person name="Woyke T."/>
            <person name="Wu D."/>
            <person name="Gronow S."/>
            <person name="Wellnitz S."/>
            <person name="Brambilla E."/>
            <person name="Klenk H.-P."/>
            <person name="Eisen J.A."/>
        </authorList>
    </citation>
    <scope>NUCLEOTIDE SEQUENCE [LARGE SCALE GENOMIC DNA]</scope>
    <source>
        <strain evidence="7">ATCC BAA-1111 / DSM 21527 / NCTC 11395 / H</strain>
    </source>
</reference>
<dbReference type="Gene3D" id="3.20.20.70">
    <property type="entry name" value="Aldolase class I"/>
    <property type="match status" value="1"/>
</dbReference>
<keyword evidence="2" id="KW-0949">S-adenosyl-L-methionine</keyword>
<dbReference type="InterPro" id="IPR013785">
    <property type="entry name" value="Aldolase_TIM"/>
</dbReference>
<gene>
    <name evidence="6" type="ordered locus">Turpa_3616</name>
</gene>
<accession>I4BAE3</accession>
<dbReference type="OrthoDB" id="9810775at2"/>
<dbReference type="SFLD" id="SFLDG01067">
    <property type="entry name" value="SPASM/twitch_domain_containing"/>
    <property type="match status" value="1"/>
</dbReference>
<evidence type="ECO:0000256" key="3">
    <source>
        <dbReference type="ARBA" id="ARBA00022723"/>
    </source>
</evidence>
<dbReference type="STRING" id="869212.Turpa_3616"/>
<sequence length="348" mass="38533">MYSFSDIKQVHLEVTERCNAACPQCPRRIEGGVLNPKLTMAELSLNQVRQLLPADFLKQLKKVYLCGNYGDAAAAAETLGIVSYLRESSADLQIGVHSNGSLRDRSWWAELAHLTGQHGYARFAIDGLEDTNAIYRRNTEWSKIMENAAAFIAAGGRAEWDFIVFAHNEHQVEAARGFAFEMGFAAFNVKRTARFLKREAVSADVPAPVRHRSGATEAELAPPVATEHRHPVAGELQSAAERHQSYADFLASREIHCQVAESKSLYISARGYVLPCCWLAGMLHNPENAETRQFAAEFNKLQTSGSIDGLKNSPETIVMGDFFQREISSRWPSGSKGRLEVCARVCGK</sequence>
<evidence type="ECO:0000256" key="1">
    <source>
        <dbReference type="ARBA" id="ARBA00001966"/>
    </source>
</evidence>
<name>I4BAE3_TURPD</name>
<dbReference type="GO" id="GO:0046872">
    <property type="term" value="F:metal ion binding"/>
    <property type="evidence" value="ECO:0007669"/>
    <property type="project" value="UniProtKB-KW"/>
</dbReference>
<dbReference type="SFLD" id="SFLDS00029">
    <property type="entry name" value="Radical_SAM"/>
    <property type="match status" value="1"/>
</dbReference>
<comment type="cofactor">
    <cofactor evidence="1">
        <name>[4Fe-4S] cluster</name>
        <dbReference type="ChEBI" id="CHEBI:49883"/>
    </cofactor>
</comment>
<keyword evidence="7" id="KW-1185">Reference proteome</keyword>
<evidence type="ECO:0000256" key="5">
    <source>
        <dbReference type="ARBA" id="ARBA00023014"/>
    </source>
</evidence>
<dbReference type="InterPro" id="IPR007197">
    <property type="entry name" value="rSAM"/>
</dbReference>
<dbReference type="HOGENOM" id="CLU_672062_0_0_12"/>
<keyword evidence="5" id="KW-0411">Iron-sulfur</keyword>
<dbReference type="Proteomes" id="UP000006048">
    <property type="component" value="Chromosome"/>
</dbReference>
<dbReference type="RefSeq" id="WP_014804727.1">
    <property type="nucleotide sequence ID" value="NC_018020.1"/>
</dbReference>
<dbReference type="AlphaFoldDB" id="I4BAE3"/>
<dbReference type="InterPro" id="IPR050377">
    <property type="entry name" value="Radical_SAM_PqqE_MftC-like"/>
</dbReference>
<evidence type="ECO:0000313" key="7">
    <source>
        <dbReference type="Proteomes" id="UP000006048"/>
    </source>
</evidence>
<proteinExistence type="predicted"/>
<dbReference type="KEGG" id="tpx:Turpa_3616"/>
<dbReference type="InterPro" id="IPR058240">
    <property type="entry name" value="rSAM_sf"/>
</dbReference>
<dbReference type="EMBL" id="CP002959">
    <property type="protein sequence ID" value="AFM14250.1"/>
    <property type="molecule type" value="Genomic_DNA"/>
</dbReference>
<keyword evidence="4" id="KW-0408">Iron</keyword>
<dbReference type="PANTHER" id="PTHR11228">
    <property type="entry name" value="RADICAL SAM DOMAIN PROTEIN"/>
    <property type="match status" value="1"/>
</dbReference>
<dbReference type="PANTHER" id="PTHR11228:SF7">
    <property type="entry name" value="PQQA PEPTIDE CYCLASE"/>
    <property type="match status" value="1"/>
</dbReference>
<dbReference type="GO" id="GO:0003824">
    <property type="term" value="F:catalytic activity"/>
    <property type="evidence" value="ECO:0007669"/>
    <property type="project" value="InterPro"/>
</dbReference>
<keyword evidence="3" id="KW-0479">Metal-binding</keyword>
<organism evidence="6 7">
    <name type="scientific">Turneriella parva (strain ATCC BAA-1111 / DSM 21527 / NCTC 11395 / H)</name>
    <name type="common">Leptospira parva</name>
    <dbReference type="NCBI Taxonomy" id="869212"/>
    <lineage>
        <taxon>Bacteria</taxon>
        <taxon>Pseudomonadati</taxon>
        <taxon>Spirochaetota</taxon>
        <taxon>Spirochaetia</taxon>
        <taxon>Leptospirales</taxon>
        <taxon>Leptospiraceae</taxon>
        <taxon>Turneriella</taxon>
    </lineage>
</organism>
<evidence type="ECO:0000256" key="4">
    <source>
        <dbReference type="ARBA" id="ARBA00023004"/>
    </source>
</evidence>
<evidence type="ECO:0000256" key="2">
    <source>
        <dbReference type="ARBA" id="ARBA00022691"/>
    </source>
</evidence>
<evidence type="ECO:0000313" key="6">
    <source>
        <dbReference type="EMBL" id="AFM14250.1"/>
    </source>
</evidence>